<dbReference type="PROSITE" id="PS00463">
    <property type="entry name" value="ZN2_CY6_FUNGAL_1"/>
    <property type="match status" value="1"/>
</dbReference>
<dbReference type="GO" id="GO:0000976">
    <property type="term" value="F:transcription cis-regulatory region binding"/>
    <property type="evidence" value="ECO:0007669"/>
    <property type="project" value="TreeGrafter"/>
</dbReference>
<evidence type="ECO:0000256" key="3">
    <source>
        <dbReference type="ARBA" id="ARBA00023125"/>
    </source>
</evidence>
<dbReference type="CDD" id="cd12148">
    <property type="entry name" value="fungal_TF_MHR"/>
    <property type="match status" value="1"/>
</dbReference>
<keyword evidence="2" id="KW-0805">Transcription regulation</keyword>
<dbReference type="GO" id="GO:0005634">
    <property type="term" value="C:nucleus"/>
    <property type="evidence" value="ECO:0007669"/>
    <property type="project" value="UniProtKB-SubCell"/>
</dbReference>
<keyword evidence="5" id="KW-0539">Nucleus</keyword>
<protein>
    <submittedName>
        <fullName evidence="8">Zn2/Cys6 DNA-binding protein</fullName>
    </submittedName>
</protein>
<dbReference type="InterPro" id="IPR051089">
    <property type="entry name" value="prtT"/>
</dbReference>
<name>A0AA38R6A2_9PEZI</name>
<dbReference type="GO" id="GO:0000981">
    <property type="term" value="F:DNA-binding transcription factor activity, RNA polymerase II-specific"/>
    <property type="evidence" value="ECO:0007669"/>
    <property type="project" value="InterPro"/>
</dbReference>
<reference evidence="8" key="1">
    <citation type="submission" date="2022-07" db="EMBL/GenBank/DDBJ databases">
        <title>Fungi with potential for degradation of polypropylene.</title>
        <authorList>
            <person name="Gostincar C."/>
        </authorList>
    </citation>
    <scope>NUCLEOTIDE SEQUENCE</scope>
    <source>
        <strain evidence="8">EXF-13308</strain>
    </source>
</reference>
<sequence length="634" mass="70125">MESPSAPDSAYKPAAYGRACVGCSKAKCKCFYRSDASGCERCHRLRKVCEPSAAVRQRRTRKAPSTAARLEEKLDDLVSYLRSQDSSKRGALPTQPSSANDNGASGASTSIACSGPACGKWQDADVVLDTTTGFVHIALAAPNSDSPGTPWSPIFQDISLHKVPDGMAEEQLGVFRRSFLPMFPFIHIPSPVSAQELRRQRPFLWLVIMALTSTQVSQQFAMEETFWQIVSRRVVAQREASMDLLLGIMCFASWCHYFKKTIPEIVLLTQLAVSLAFDLGIHKGAPEKATQLRVTGRVLPGTQIRTMEERRTLVALFLLTSIAWITMRKTEPLRWTSYMDDCVRTLGEKRETDLDLLLVTYVRCHLITNPLIRSPADDPPEGEATEESSPILMKAMLTQLEDIRRSMPQDVLSDRNAQLTLQSTELAIRQGVINKPRGVMSQTAQSNLQRLAELEALLSGAERWLEIFFSMPLADWVGINTSNFGQFTHCLTILFKLSNLDEPGWDTEMVRGRADLLEVIDRYCESMERVPAVTGMVDASGPRSGLMFKTAPIMRLVKDLFAAEMRPKATTGAVDGPSGSADAGEADEFTADSMGLPDDVLAVLAEEPWFTDIFVPSWDFDMDVDPTLVPGGQL</sequence>
<dbReference type="Gene3D" id="4.10.240.10">
    <property type="entry name" value="Zn(2)-C6 fungal-type DNA-binding domain"/>
    <property type="match status" value="1"/>
</dbReference>
<evidence type="ECO:0000313" key="8">
    <source>
        <dbReference type="EMBL" id="KAJ9130362.1"/>
    </source>
</evidence>
<feature type="compositionally biased region" description="Low complexity" evidence="6">
    <location>
        <begin position="97"/>
        <end position="106"/>
    </location>
</feature>
<dbReference type="AlphaFoldDB" id="A0AA38R6A2"/>
<dbReference type="InterPro" id="IPR001138">
    <property type="entry name" value="Zn2Cys6_DnaBD"/>
</dbReference>
<dbReference type="PANTHER" id="PTHR31845:SF32">
    <property type="entry name" value="MISCELLANEOUS ZN(II)2CYS6 TRANSCRIPTION FACTOR (EUROFUNG)-RELATED"/>
    <property type="match status" value="1"/>
</dbReference>
<keyword evidence="3 8" id="KW-0238">DNA-binding</keyword>
<accession>A0AA38R6A2</accession>
<keyword evidence="4" id="KW-0804">Transcription</keyword>
<proteinExistence type="predicted"/>
<dbReference type="GO" id="GO:0008270">
    <property type="term" value="F:zinc ion binding"/>
    <property type="evidence" value="ECO:0007669"/>
    <property type="project" value="InterPro"/>
</dbReference>
<dbReference type="EMBL" id="JANBVO010000093">
    <property type="protein sequence ID" value="KAJ9130362.1"/>
    <property type="molecule type" value="Genomic_DNA"/>
</dbReference>
<feature type="domain" description="Zn(2)-C6 fungal-type" evidence="7">
    <location>
        <begin position="19"/>
        <end position="49"/>
    </location>
</feature>
<comment type="caution">
    <text evidence="8">The sequence shown here is derived from an EMBL/GenBank/DDBJ whole genome shotgun (WGS) entry which is preliminary data.</text>
</comment>
<evidence type="ECO:0000256" key="4">
    <source>
        <dbReference type="ARBA" id="ARBA00023163"/>
    </source>
</evidence>
<evidence type="ECO:0000256" key="1">
    <source>
        <dbReference type="ARBA" id="ARBA00004123"/>
    </source>
</evidence>
<evidence type="ECO:0000256" key="2">
    <source>
        <dbReference type="ARBA" id="ARBA00023015"/>
    </source>
</evidence>
<dbReference type="InterPro" id="IPR036864">
    <property type="entry name" value="Zn2-C6_fun-type_DNA-bd_sf"/>
</dbReference>
<feature type="region of interest" description="Disordered" evidence="6">
    <location>
        <begin position="85"/>
        <end position="106"/>
    </location>
</feature>
<evidence type="ECO:0000259" key="7">
    <source>
        <dbReference type="PROSITE" id="PS00463"/>
    </source>
</evidence>
<evidence type="ECO:0000256" key="6">
    <source>
        <dbReference type="SAM" id="MobiDB-lite"/>
    </source>
</evidence>
<organism evidence="8 9">
    <name type="scientific">Pleurostoma richardsiae</name>
    <dbReference type="NCBI Taxonomy" id="41990"/>
    <lineage>
        <taxon>Eukaryota</taxon>
        <taxon>Fungi</taxon>
        <taxon>Dikarya</taxon>
        <taxon>Ascomycota</taxon>
        <taxon>Pezizomycotina</taxon>
        <taxon>Sordariomycetes</taxon>
        <taxon>Sordariomycetidae</taxon>
        <taxon>Calosphaeriales</taxon>
        <taxon>Pleurostomataceae</taxon>
        <taxon>Pleurostoma</taxon>
    </lineage>
</organism>
<comment type="subcellular location">
    <subcellularLocation>
        <location evidence="1">Nucleus</location>
    </subcellularLocation>
</comment>
<evidence type="ECO:0000313" key="9">
    <source>
        <dbReference type="Proteomes" id="UP001174694"/>
    </source>
</evidence>
<gene>
    <name evidence="8" type="ORF">NKR23_g12241</name>
</gene>
<keyword evidence="9" id="KW-1185">Reference proteome</keyword>
<evidence type="ECO:0000256" key="5">
    <source>
        <dbReference type="ARBA" id="ARBA00023242"/>
    </source>
</evidence>
<dbReference type="Proteomes" id="UP001174694">
    <property type="component" value="Unassembled WGS sequence"/>
</dbReference>
<dbReference type="PANTHER" id="PTHR31845">
    <property type="entry name" value="FINGER DOMAIN PROTEIN, PUTATIVE-RELATED"/>
    <property type="match status" value="1"/>
</dbReference>